<protein>
    <submittedName>
        <fullName evidence="3">Alpha/beta hydrolase</fullName>
    </submittedName>
</protein>
<proteinExistence type="predicted"/>
<dbReference type="GO" id="GO:0016020">
    <property type="term" value="C:membrane"/>
    <property type="evidence" value="ECO:0007669"/>
    <property type="project" value="TreeGrafter"/>
</dbReference>
<dbReference type="InterPro" id="IPR000073">
    <property type="entry name" value="AB_hydrolase_1"/>
</dbReference>
<dbReference type="STRING" id="1920490.GCA_001895925_00814"/>
<dbReference type="PANTHER" id="PTHR43798">
    <property type="entry name" value="MONOACYLGLYCEROL LIPASE"/>
    <property type="match status" value="1"/>
</dbReference>
<dbReference type="SUPFAM" id="SSF53474">
    <property type="entry name" value="alpha/beta-Hydrolases"/>
    <property type="match status" value="1"/>
</dbReference>
<evidence type="ECO:0000313" key="4">
    <source>
        <dbReference type="Proteomes" id="UP000238634"/>
    </source>
</evidence>
<dbReference type="AlphaFoldDB" id="A0A2T1DNN8"/>
<name>A0A2T1DNN8_9CYAN</name>
<dbReference type="InterPro" id="IPR029058">
    <property type="entry name" value="AB_hydrolase_fold"/>
</dbReference>
<dbReference type="PRINTS" id="PR00111">
    <property type="entry name" value="ABHYDROLASE"/>
</dbReference>
<dbReference type="Pfam" id="PF00561">
    <property type="entry name" value="Abhydrolase_1"/>
    <property type="match status" value="1"/>
</dbReference>
<sequence>MPTIHVMGSPHTYDLTAPTNSSEVLVFIHGWLLSRNYWQPLIEQLAIEHQCLAYDLRGFGDSQPCQSEAGYSLQAYAQDLGELLDRLGVETAWLVGHSLGGSVALWGADLLPDRVKGVICVNAGGGIYLKEQFERFRNAGRQIVRLRPGWLTQVPWLDRLFGRASVVKTLDHTWARQRLIDFVAADTKAALGSLLDSTTEAEVHLLPQVVARLKQPVYFIAGSQDPIMEPKYVQHLASFHHLFGCCGDNVLEIADCGHMAMVEQPGEVADRIRLILKGEGHEGEV</sequence>
<comment type="caution">
    <text evidence="3">The sequence shown here is derived from an EMBL/GenBank/DDBJ whole genome shotgun (WGS) entry which is preliminary data.</text>
</comment>
<reference evidence="3 4" key="2">
    <citation type="submission" date="2018-03" db="EMBL/GenBank/DDBJ databases">
        <title>The ancient ancestry and fast evolution of plastids.</title>
        <authorList>
            <person name="Moore K.R."/>
            <person name="Magnabosco C."/>
            <person name="Momper L."/>
            <person name="Gold D.A."/>
            <person name="Bosak T."/>
            <person name="Fournier G.P."/>
        </authorList>
    </citation>
    <scope>NUCLEOTIDE SEQUENCE [LARGE SCALE GENOMIC DNA]</scope>
    <source>
        <strain evidence="3 4">ULC007</strain>
    </source>
</reference>
<dbReference type="InterPro" id="IPR050266">
    <property type="entry name" value="AB_hydrolase_sf"/>
</dbReference>
<feature type="domain" description="AB hydrolase-1" evidence="2">
    <location>
        <begin position="24"/>
        <end position="264"/>
    </location>
</feature>
<dbReference type="InterPro" id="IPR000639">
    <property type="entry name" value="Epox_hydrolase-like"/>
</dbReference>
<evidence type="ECO:0000256" key="1">
    <source>
        <dbReference type="ARBA" id="ARBA00022801"/>
    </source>
</evidence>
<accession>A0A2T1DNN8</accession>
<dbReference type="PRINTS" id="PR00412">
    <property type="entry name" value="EPOXHYDRLASE"/>
</dbReference>
<dbReference type="PANTHER" id="PTHR43798:SF31">
    <property type="entry name" value="AB HYDROLASE SUPERFAMILY PROTEIN YCLE"/>
    <property type="match status" value="1"/>
</dbReference>
<keyword evidence="1 3" id="KW-0378">Hydrolase</keyword>
<dbReference type="Gene3D" id="3.40.50.1820">
    <property type="entry name" value="alpha/beta hydrolase"/>
    <property type="match status" value="1"/>
</dbReference>
<dbReference type="RefSeq" id="WP_073069100.1">
    <property type="nucleotide sequence ID" value="NZ_MPPI01000001.1"/>
</dbReference>
<dbReference type="EMBL" id="PVWG01000001">
    <property type="protein sequence ID" value="PSB22079.1"/>
    <property type="molecule type" value="Genomic_DNA"/>
</dbReference>
<gene>
    <name evidence="3" type="ORF">C7B65_01315</name>
</gene>
<dbReference type="Proteomes" id="UP000238634">
    <property type="component" value="Unassembled WGS sequence"/>
</dbReference>
<dbReference type="GO" id="GO:0016787">
    <property type="term" value="F:hydrolase activity"/>
    <property type="evidence" value="ECO:0007669"/>
    <property type="project" value="UniProtKB-KW"/>
</dbReference>
<evidence type="ECO:0000259" key="2">
    <source>
        <dbReference type="Pfam" id="PF00561"/>
    </source>
</evidence>
<keyword evidence="4" id="KW-1185">Reference proteome</keyword>
<dbReference type="OrthoDB" id="252464at2"/>
<evidence type="ECO:0000313" key="3">
    <source>
        <dbReference type="EMBL" id="PSB22079.1"/>
    </source>
</evidence>
<reference evidence="3 4" key="1">
    <citation type="submission" date="2018-02" db="EMBL/GenBank/DDBJ databases">
        <authorList>
            <person name="Cohen D.B."/>
            <person name="Kent A.D."/>
        </authorList>
    </citation>
    <scope>NUCLEOTIDE SEQUENCE [LARGE SCALE GENOMIC DNA]</scope>
    <source>
        <strain evidence="3 4">ULC007</strain>
    </source>
</reference>
<organism evidence="3 4">
    <name type="scientific">Phormidesmis priestleyi ULC007</name>
    <dbReference type="NCBI Taxonomy" id="1920490"/>
    <lineage>
        <taxon>Bacteria</taxon>
        <taxon>Bacillati</taxon>
        <taxon>Cyanobacteriota</taxon>
        <taxon>Cyanophyceae</taxon>
        <taxon>Leptolyngbyales</taxon>
        <taxon>Leptolyngbyaceae</taxon>
        <taxon>Phormidesmis</taxon>
    </lineage>
</organism>